<dbReference type="GO" id="GO:0019346">
    <property type="term" value="P:transsulfuration"/>
    <property type="evidence" value="ECO:0007669"/>
    <property type="project" value="InterPro"/>
</dbReference>
<evidence type="ECO:0000313" key="8">
    <source>
        <dbReference type="Proteomes" id="UP000000438"/>
    </source>
</evidence>
<keyword evidence="4" id="KW-0663">Pyridoxal phosphate</keyword>
<name>Q6L015_PICTO</name>
<reference evidence="7 8" key="1">
    <citation type="journal article" date="2004" name="Proc. Natl. Acad. Sci. U.S.A.">
        <title>Genome sequence of Picrophilus torridus and its implications for life around pH 0.</title>
        <authorList>
            <person name="Futterer O."/>
            <person name="Angelov A."/>
            <person name="Liesegang H."/>
            <person name="Gottschalk G."/>
            <person name="Schleper C."/>
            <person name="Schepers B."/>
            <person name="Dock C."/>
            <person name="Antranikian G."/>
            <person name="Liebl W."/>
        </authorList>
    </citation>
    <scope>NUCLEOTIDE SEQUENCE [LARGE SCALE GENOMIC DNA]</scope>
    <source>
        <strain evidence="8">ATCC 700027 / DSM 9790 / JCM 10055 / NBRC 100828</strain>
    </source>
</reference>
<dbReference type="eggNOG" id="arCOG00060">
    <property type="taxonomic scope" value="Archaea"/>
</dbReference>
<dbReference type="AlphaFoldDB" id="Q6L015"/>
<dbReference type="PANTHER" id="PTHR11808:SF50">
    <property type="entry name" value="CYSTATHIONINE BETA-LYASE"/>
    <property type="match status" value="1"/>
</dbReference>
<evidence type="ECO:0000256" key="4">
    <source>
        <dbReference type="ARBA" id="ARBA00022898"/>
    </source>
</evidence>
<evidence type="ECO:0000313" key="7">
    <source>
        <dbReference type="EMBL" id="AAT43687.1"/>
    </source>
</evidence>
<dbReference type="PIRSF" id="PIRSF001434">
    <property type="entry name" value="CGS"/>
    <property type="match status" value="1"/>
</dbReference>
<dbReference type="PANTHER" id="PTHR11808">
    <property type="entry name" value="TRANS-SULFURATION ENZYME FAMILY MEMBER"/>
    <property type="match status" value="1"/>
</dbReference>
<evidence type="ECO:0000256" key="6">
    <source>
        <dbReference type="ARBA" id="ARBA00023239"/>
    </source>
</evidence>
<dbReference type="Gene3D" id="3.40.640.10">
    <property type="entry name" value="Type I PLP-dependent aspartate aminotransferase-like (Major domain)"/>
    <property type="match status" value="1"/>
</dbReference>
<dbReference type="Pfam" id="PF01053">
    <property type="entry name" value="Cys_Met_Meta_PP"/>
    <property type="match status" value="1"/>
</dbReference>
<dbReference type="InterPro" id="IPR015424">
    <property type="entry name" value="PyrdxlP-dep_Trfase"/>
</dbReference>
<sequence>MLNGFNTRAVQAGDLKIREIGNVVTPIFENSTFIYPNSESEYMDSSSGMPYIYSRWGNPTVQSLEDKYRVLENTGHAVAFSSGMGAITAAVLSNIKKKRILSIMDLYGQTFQFFSRTLKTLGIHVDFIDVDKLNNLDFDAKNYDLVYAESITNPLLKVIDIKNVASFCHENDVLFIDDATFASPYNQNPVELGADIVVHSATKYISGHSDVIIGIAGTNNYYNNLIEMRKTLGASPDAFQAYLSYRGLKTLGLRMERHNKNAMELARFLRDSKKVLNVNYPGLDDNKYHGIAGKEMRGYGGMLSFTLNSMEDAHKLIKNLEIPAYAASLGGVESLITMPVETTHASLSPEERRSLGISDSLVRFSTGIEDIDDIIKDFENALSKL</sequence>
<dbReference type="InterPro" id="IPR054542">
    <property type="entry name" value="Cys_met_metab_PP"/>
</dbReference>
<comment type="cofactor">
    <cofactor evidence="1">
        <name>pyridoxal 5'-phosphate</name>
        <dbReference type="ChEBI" id="CHEBI:597326"/>
    </cofactor>
</comment>
<protein>
    <recommendedName>
        <fullName evidence="2">cysteine-S-conjugate beta-lyase</fullName>
        <ecNumber evidence="2">4.4.1.13</ecNumber>
    </recommendedName>
</protein>
<evidence type="ECO:0000256" key="2">
    <source>
        <dbReference type="ARBA" id="ARBA00012224"/>
    </source>
</evidence>
<dbReference type="PROSITE" id="PS00868">
    <property type="entry name" value="CYS_MET_METAB_PP"/>
    <property type="match status" value="1"/>
</dbReference>
<dbReference type="InterPro" id="IPR000277">
    <property type="entry name" value="Cys/Met-Metab_PyrdxlP-dep_enz"/>
</dbReference>
<proteinExistence type="predicted"/>
<dbReference type="InParanoid" id="Q6L015"/>
<dbReference type="EMBL" id="AE017261">
    <property type="protein sequence ID" value="AAT43687.1"/>
    <property type="molecule type" value="Genomic_DNA"/>
</dbReference>
<gene>
    <name evidence="7" type="ordered locus">PTO1102</name>
</gene>
<dbReference type="GO" id="GO:0030170">
    <property type="term" value="F:pyridoxal phosphate binding"/>
    <property type="evidence" value="ECO:0007669"/>
    <property type="project" value="InterPro"/>
</dbReference>
<dbReference type="FunFam" id="3.90.1150.10:FF:000033">
    <property type="entry name" value="Cystathionine gamma-synthase"/>
    <property type="match status" value="1"/>
</dbReference>
<accession>Q6L015</accession>
<keyword evidence="5" id="KW-0486">Methionine biosynthesis</keyword>
<dbReference type="EC" id="4.4.1.13" evidence="2"/>
<dbReference type="Proteomes" id="UP000000438">
    <property type="component" value="Chromosome"/>
</dbReference>
<dbReference type="GO" id="GO:0016740">
    <property type="term" value="F:transferase activity"/>
    <property type="evidence" value="ECO:0007669"/>
    <property type="project" value="UniProtKB-KW"/>
</dbReference>
<evidence type="ECO:0000256" key="1">
    <source>
        <dbReference type="ARBA" id="ARBA00001933"/>
    </source>
</evidence>
<dbReference type="CDD" id="cd00614">
    <property type="entry name" value="CGS_like"/>
    <property type="match status" value="1"/>
</dbReference>
<keyword evidence="6" id="KW-0456">Lyase</keyword>
<dbReference type="OrthoDB" id="43458at2157"/>
<dbReference type="GO" id="GO:0005737">
    <property type="term" value="C:cytoplasm"/>
    <property type="evidence" value="ECO:0007669"/>
    <property type="project" value="TreeGrafter"/>
</dbReference>
<dbReference type="InterPro" id="IPR015421">
    <property type="entry name" value="PyrdxlP-dep_Trfase_major"/>
</dbReference>
<dbReference type="GeneID" id="2845156"/>
<dbReference type="PaxDb" id="263820-PTO1102"/>
<evidence type="ECO:0000256" key="3">
    <source>
        <dbReference type="ARBA" id="ARBA00022605"/>
    </source>
</evidence>
<dbReference type="RefSeq" id="WP_011177903.1">
    <property type="nucleotide sequence ID" value="NC_005877.1"/>
</dbReference>
<dbReference type="GO" id="GO:0047804">
    <property type="term" value="F:cysteine-S-conjugate beta-lyase activity"/>
    <property type="evidence" value="ECO:0007669"/>
    <property type="project" value="UniProtKB-EC"/>
</dbReference>
<dbReference type="FunFam" id="3.40.640.10:FF:000046">
    <property type="entry name" value="Cystathionine gamma-lyase"/>
    <property type="match status" value="1"/>
</dbReference>
<keyword evidence="7" id="KW-0808">Transferase</keyword>
<dbReference type="HOGENOM" id="CLU_018986_2_0_2"/>
<dbReference type="Gene3D" id="3.90.1150.10">
    <property type="entry name" value="Aspartate Aminotransferase, domain 1"/>
    <property type="match status" value="1"/>
</dbReference>
<evidence type="ECO:0000256" key="5">
    <source>
        <dbReference type="ARBA" id="ARBA00023167"/>
    </source>
</evidence>
<dbReference type="InterPro" id="IPR015422">
    <property type="entry name" value="PyrdxlP-dep_Trfase_small"/>
</dbReference>
<dbReference type="KEGG" id="pto:PTO1102"/>
<dbReference type="NCBIfam" id="NF005026">
    <property type="entry name" value="PRK06434.1"/>
    <property type="match status" value="1"/>
</dbReference>
<dbReference type="SUPFAM" id="SSF53383">
    <property type="entry name" value="PLP-dependent transferases"/>
    <property type="match status" value="1"/>
</dbReference>
<organism evidence="7 8">
    <name type="scientific">Picrophilus torridus (strain ATCC 700027 / DSM 9790 / JCM 10055 / NBRC 100828 / KAW 2/3)</name>
    <dbReference type="NCBI Taxonomy" id="1122961"/>
    <lineage>
        <taxon>Archaea</taxon>
        <taxon>Methanobacteriati</taxon>
        <taxon>Thermoplasmatota</taxon>
        <taxon>Thermoplasmata</taxon>
        <taxon>Thermoplasmatales</taxon>
        <taxon>Picrophilaceae</taxon>
        <taxon>Picrophilus</taxon>
    </lineage>
</organism>
<dbReference type="STRING" id="263820.PTO1102"/>
<keyword evidence="3" id="KW-0028">Amino-acid biosynthesis</keyword>
<dbReference type="GO" id="GO:0009086">
    <property type="term" value="P:methionine biosynthetic process"/>
    <property type="evidence" value="ECO:0007669"/>
    <property type="project" value="UniProtKB-KW"/>
</dbReference>